<sequence>MSDFLSSLQNPPIIPPGSSSSAAAVFDDDDFEDSCSICLEPFISDDPPTFIALIFKYAYRLIGRRIVISGVFITSEDNCILSPLADMSIISSVFLNGRPTFCENLFRFDLSRVSRPIFQCLHPTPTCSHTCFLLIYCVCFLLKELVSLQVTKKQRVPHMLSASCLEGPWQWWNQSHKVITDYGLSFFCYIASSQGLLAAVEKERNLRSRRSAHIIHEDYEINHDNSYSDEPEFEERIMRDFAAAAHRARHIGRRGRHRSFAVATSQVLSDVQHMPTTSSSEPRSSNYEFSEGDSPTFSTLTTIHAQTPSSVVPNIVHTGPSSASNRHAFIKLSQLPPESPQRPSSSEFLAFSESIKSKFSAASARYKESFSKFTRVVKEKQLAHNITVKDLGREVQREMNASIAGVARMIERLDLNSKHTGVSVPLSSSPGGTSNLSYKGKDTQECEITESPNEIVGENVCGMSSVASSCVKSIIPGQSEASLVQLCLGADSLIVPGYFTLLEIDDVETSAQPWLLYSTPAKKGIYAGVYPSESVHCWCLPFRVSPFRK</sequence>
<feature type="region of interest" description="Disordered" evidence="1">
    <location>
        <begin position="271"/>
        <end position="293"/>
    </location>
</feature>
<evidence type="ECO:0000313" key="3">
    <source>
        <dbReference type="Proteomes" id="UP000823749"/>
    </source>
</evidence>
<evidence type="ECO:0000313" key="2">
    <source>
        <dbReference type="EMBL" id="KAG5560103.1"/>
    </source>
</evidence>
<reference evidence="2" key="1">
    <citation type="submission" date="2020-08" db="EMBL/GenBank/DDBJ databases">
        <title>Plant Genome Project.</title>
        <authorList>
            <person name="Zhang R.-G."/>
        </authorList>
    </citation>
    <scope>NUCLEOTIDE SEQUENCE</scope>
    <source>
        <strain evidence="2">WSP0</strain>
        <tissue evidence="2">Leaf</tissue>
    </source>
</reference>
<protein>
    <submittedName>
        <fullName evidence="2">Uncharacterized protein</fullName>
    </submittedName>
</protein>
<dbReference type="Proteomes" id="UP000823749">
    <property type="component" value="Chromosome 2"/>
</dbReference>
<evidence type="ECO:0000256" key="1">
    <source>
        <dbReference type="SAM" id="MobiDB-lite"/>
    </source>
</evidence>
<organism evidence="2 3">
    <name type="scientific">Rhododendron griersonianum</name>
    <dbReference type="NCBI Taxonomy" id="479676"/>
    <lineage>
        <taxon>Eukaryota</taxon>
        <taxon>Viridiplantae</taxon>
        <taxon>Streptophyta</taxon>
        <taxon>Embryophyta</taxon>
        <taxon>Tracheophyta</taxon>
        <taxon>Spermatophyta</taxon>
        <taxon>Magnoliopsida</taxon>
        <taxon>eudicotyledons</taxon>
        <taxon>Gunneridae</taxon>
        <taxon>Pentapetalae</taxon>
        <taxon>asterids</taxon>
        <taxon>Ericales</taxon>
        <taxon>Ericaceae</taxon>
        <taxon>Ericoideae</taxon>
        <taxon>Rhodoreae</taxon>
        <taxon>Rhododendron</taxon>
    </lineage>
</organism>
<dbReference type="EMBL" id="JACTNZ010000002">
    <property type="protein sequence ID" value="KAG5560103.1"/>
    <property type="molecule type" value="Genomic_DNA"/>
</dbReference>
<gene>
    <name evidence="2" type="ORF">RHGRI_003407</name>
</gene>
<name>A0AAV6L6V2_9ERIC</name>
<feature type="region of interest" description="Disordered" evidence="1">
    <location>
        <begin position="1"/>
        <end position="21"/>
    </location>
</feature>
<dbReference type="AlphaFoldDB" id="A0AAV6L6V2"/>
<accession>A0AAV6L6V2</accession>
<keyword evidence="3" id="KW-1185">Reference proteome</keyword>
<proteinExistence type="predicted"/>
<comment type="caution">
    <text evidence="2">The sequence shown here is derived from an EMBL/GenBank/DDBJ whole genome shotgun (WGS) entry which is preliminary data.</text>
</comment>
<feature type="compositionally biased region" description="Polar residues" evidence="1">
    <location>
        <begin position="1"/>
        <end position="10"/>
    </location>
</feature>